<dbReference type="GO" id="GO:0033320">
    <property type="term" value="P:UDP-D-xylose biosynthetic process"/>
    <property type="evidence" value="ECO:0007669"/>
    <property type="project" value="UniProtKB-UniPathway"/>
</dbReference>
<evidence type="ECO:0000256" key="13">
    <source>
        <dbReference type="SAM" id="MobiDB-lite"/>
    </source>
</evidence>
<keyword evidence="3" id="KW-0812">Transmembrane</keyword>
<protein>
    <submittedName>
        <fullName evidence="15">SDR family oxidoreductase</fullName>
    </submittedName>
</protein>
<dbReference type="PANTHER" id="PTHR43078:SF6">
    <property type="entry name" value="UDP-GLUCURONIC ACID DECARBOXYLASE 1"/>
    <property type="match status" value="1"/>
</dbReference>
<feature type="domain" description="NAD-dependent epimerase/dehydratase" evidence="14">
    <location>
        <begin position="48"/>
        <end position="273"/>
    </location>
</feature>
<evidence type="ECO:0000256" key="7">
    <source>
        <dbReference type="ARBA" id="ARBA00023027"/>
    </source>
</evidence>
<organism evidence="15">
    <name type="scientific">candidate division WOR-3 bacterium</name>
    <dbReference type="NCBI Taxonomy" id="2052148"/>
    <lineage>
        <taxon>Bacteria</taxon>
        <taxon>Bacteria division WOR-3</taxon>
    </lineage>
</organism>
<dbReference type="InterPro" id="IPR044516">
    <property type="entry name" value="UXS-like"/>
</dbReference>
<keyword evidence="8" id="KW-0333">Golgi apparatus</keyword>
<keyword evidence="9" id="KW-0472">Membrane</keyword>
<dbReference type="GO" id="GO:0048040">
    <property type="term" value="F:UDP-glucuronate decarboxylase activity"/>
    <property type="evidence" value="ECO:0007669"/>
    <property type="project" value="TreeGrafter"/>
</dbReference>
<evidence type="ECO:0000256" key="8">
    <source>
        <dbReference type="ARBA" id="ARBA00023034"/>
    </source>
</evidence>
<keyword evidence="7" id="KW-0520">NAD</keyword>
<comment type="cofactor">
    <cofactor evidence="1">
        <name>NAD(+)</name>
        <dbReference type="ChEBI" id="CHEBI:57540"/>
    </cofactor>
</comment>
<dbReference type="EMBL" id="DSBX01000200">
    <property type="protein sequence ID" value="HDQ99665.1"/>
    <property type="molecule type" value="Genomic_DNA"/>
</dbReference>
<evidence type="ECO:0000256" key="3">
    <source>
        <dbReference type="ARBA" id="ARBA00022692"/>
    </source>
</evidence>
<accession>A0A7V0XFH6</accession>
<dbReference type="AlphaFoldDB" id="A0A7V0XFH6"/>
<feature type="region of interest" description="Disordered" evidence="13">
    <location>
        <begin position="1"/>
        <end position="37"/>
    </location>
</feature>
<evidence type="ECO:0000256" key="6">
    <source>
        <dbReference type="ARBA" id="ARBA00022989"/>
    </source>
</evidence>
<keyword evidence="4" id="KW-0210">Decarboxylase</keyword>
<comment type="subcellular location">
    <subcellularLocation>
        <location evidence="2">Golgi apparatus membrane</location>
        <topology evidence="2">Single-pass type II membrane protein</topology>
    </subcellularLocation>
    <subcellularLocation>
        <location evidence="12">Golgi apparatus</location>
        <location evidence="12">Golgi stack membrane</location>
    </subcellularLocation>
</comment>
<dbReference type="Proteomes" id="UP000885672">
    <property type="component" value="Unassembled WGS sequence"/>
</dbReference>
<dbReference type="Pfam" id="PF01370">
    <property type="entry name" value="Epimerase"/>
    <property type="match status" value="1"/>
</dbReference>
<dbReference type="GO" id="GO:0070403">
    <property type="term" value="F:NAD+ binding"/>
    <property type="evidence" value="ECO:0007669"/>
    <property type="project" value="InterPro"/>
</dbReference>
<dbReference type="Gene3D" id="3.40.50.720">
    <property type="entry name" value="NAD(P)-binding Rossmann-like Domain"/>
    <property type="match status" value="1"/>
</dbReference>
<keyword evidence="10" id="KW-0325">Glycoprotein</keyword>
<keyword evidence="11" id="KW-0456">Lyase</keyword>
<evidence type="ECO:0000256" key="1">
    <source>
        <dbReference type="ARBA" id="ARBA00001911"/>
    </source>
</evidence>
<dbReference type="CDD" id="cd05230">
    <property type="entry name" value="UGD_SDR_e"/>
    <property type="match status" value="1"/>
</dbReference>
<dbReference type="SUPFAM" id="SSF51735">
    <property type="entry name" value="NAD(P)-binding Rossmann-fold domains"/>
    <property type="match status" value="1"/>
</dbReference>
<dbReference type="UniPathway" id="UPA00796">
    <property type="reaction ID" value="UER00771"/>
</dbReference>
<dbReference type="InterPro" id="IPR001509">
    <property type="entry name" value="Epimerase_deHydtase"/>
</dbReference>
<reference evidence="15" key="1">
    <citation type="journal article" date="2020" name="mSystems">
        <title>Genome- and Community-Level Interaction Insights into Carbon Utilization and Element Cycling Functions of Hydrothermarchaeota in Hydrothermal Sediment.</title>
        <authorList>
            <person name="Zhou Z."/>
            <person name="Liu Y."/>
            <person name="Xu W."/>
            <person name="Pan J."/>
            <person name="Luo Z.H."/>
            <person name="Li M."/>
        </authorList>
    </citation>
    <scope>NUCLEOTIDE SEQUENCE [LARGE SCALE GENOMIC DNA]</scope>
    <source>
        <strain evidence="15">SpSt-1182</strain>
    </source>
</reference>
<evidence type="ECO:0000256" key="9">
    <source>
        <dbReference type="ARBA" id="ARBA00023136"/>
    </source>
</evidence>
<dbReference type="PANTHER" id="PTHR43078">
    <property type="entry name" value="UDP-GLUCURONIC ACID DECARBOXYLASE-RELATED"/>
    <property type="match status" value="1"/>
</dbReference>
<keyword evidence="6" id="KW-1133">Transmembrane helix</keyword>
<dbReference type="FunFam" id="3.40.50.720:FF:000065">
    <property type="entry name" value="UDP-glucuronic acid decarboxylase 1"/>
    <property type="match status" value="1"/>
</dbReference>
<evidence type="ECO:0000259" key="14">
    <source>
        <dbReference type="Pfam" id="PF01370"/>
    </source>
</evidence>
<evidence type="ECO:0000256" key="4">
    <source>
        <dbReference type="ARBA" id="ARBA00022793"/>
    </source>
</evidence>
<evidence type="ECO:0000256" key="2">
    <source>
        <dbReference type="ARBA" id="ARBA00004323"/>
    </source>
</evidence>
<evidence type="ECO:0000256" key="5">
    <source>
        <dbReference type="ARBA" id="ARBA00022968"/>
    </source>
</evidence>
<dbReference type="GO" id="GO:0042732">
    <property type="term" value="P:D-xylose metabolic process"/>
    <property type="evidence" value="ECO:0007669"/>
    <property type="project" value="InterPro"/>
</dbReference>
<evidence type="ECO:0000256" key="10">
    <source>
        <dbReference type="ARBA" id="ARBA00023180"/>
    </source>
</evidence>
<proteinExistence type="predicted"/>
<evidence type="ECO:0000256" key="12">
    <source>
        <dbReference type="ARBA" id="ARBA00037859"/>
    </source>
</evidence>
<evidence type="ECO:0000256" key="11">
    <source>
        <dbReference type="ARBA" id="ARBA00023239"/>
    </source>
</evidence>
<gene>
    <name evidence="15" type="ORF">ENN51_05195</name>
</gene>
<comment type="caution">
    <text evidence="15">The sequence shown here is derived from an EMBL/GenBank/DDBJ whole genome shotgun (WGS) entry which is preliminary data.</text>
</comment>
<dbReference type="GO" id="GO:0005737">
    <property type="term" value="C:cytoplasm"/>
    <property type="evidence" value="ECO:0007669"/>
    <property type="project" value="TreeGrafter"/>
</dbReference>
<keyword evidence="5" id="KW-0735">Signal-anchor</keyword>
<sequence length="363" mass="40414">MAGVHPTRPRRAQDTHAGADNLRRSEPVRTGGGRSARLHLHRGRPVRALVAGGAGFIGSHLCDRLLREGFRVVCLDNLLTGSKTNIRHLLKVPAFRFIPADITLKLPVRGGFDLIYNLASPASPRDYLAFPLETLKVGSVGTMNLLELAWRSKSVFVQASTSEVYGDPKVHPQPESYWGNVNPIGVRAVYDEAKRFSEALATSYHRTHGLPVRIARIFNTYGPRMKANDGRVVPNLIAQALAGRPLSVYGSGRQTRSFCYVSDMVDGLFRLAGCSSAGPVNLGNPREFTILRFARLVLKLTGAKSRVEHHPLPEDDPVRRRPDIARARHLLGWEPRVPLEEGLKLTIEWLSRKKTTRAPRRWK</sequence>
<dbReference type="InterPro" id="IPR036291">
    <property type="entry name" value="NAD(P)-bd_dom_sf"/>
</dbReference>
<name>A0A7V0XFH6_UNCW3</name>
<evidence type="ECO:0000313" key="15">
    <source>
        <dbReference type="EMBL" id="HDQ99665.1"/>
    </source>
</evidence>